<protein>
    <recommendedName>
        <fullName evidence="4">Fimbrial biogenesis outer membrane usher protein</fullName>
    </recommendedName>
</protein>
<feature type="chain" id="PRO_5014464328" description="Fimbrial biogenesis outer membrane usher protein" evidence="1">
    <location>
        <begin position="33"/>
        <end position="750"/>
    </location>
</feature>
<dbReference type="SUPFAM" id="SSF56935">
    <property type="entry name" value="Porins"/>
    <property type="match status" value="1"/>
</dbReference>
<comment type="caution">
    <text evidence="2">The sequence shown here is derived from an EMBL/GenBank/DDBJ whole genome shotgun (WGS) entry which is preliminary data.</text>
</comment>
<proteinExistence type="predicted"/>
<dbReference type="PROSITE" id="PS51257">
    <property type="entry name" value="PROKAR_LIPOPROTEIN"/>
    <property type="match status" value="1"/>
</dbReference>
<dbReference type="RefSeq" id="WP_103311519.1">
    <property type="nucleotide sequence ID" value="NZ_PPPD01000001.1"/>
</dbReference>
<name>A0A2K3UX07_9DEIO</name>
<dbReference type="OrthoDB" id="60682at2"/>
<reference evidence="2 3" key="1">
    <citation type="submission" date="2018-01" db="EMBL/GenBank/DDBJ databases">
        <title>Deinococcus koreensis sp. nov., a radiation-resistant bacterium isolated from river water.</title>
        <authorList>
            <person name="Choi A."/>
        </authorList>
    </citation>
    <scope>NUCLEOTIDE SEQUENCE [LARGE SCALE GENOMIC DNA]</scope>
    <source>
        <strain evidence="2 3">SJW1-2</strain>
    </source>
</reference>
<dbReference type="Proteomes" id="UP000236379">
    <property type="component" value="Unassembled WGS sequence"/>
</dbReference>
<feature type="signal peptide" evidence="1">
    <location>
        <begin position="1"/>
        <end position="32"/>
    </location>
</feature>
<keyword evidence="3" id="KW-1185">Reference proteome</keyword>
<accession>A0A2K3UX07</accession>
<evidence type="ECO:0000313" key="3">
    <source>
        <dbReference type="Proteomes" id="UP000236379"/>
    </source>
</evidence>
<evidence type="ECO:0000313" key="2">
    <source>
        <dbReference type="EMBL" id="PNY81076.1"/>
    </source>
</evidence>
<dbReference type="AlphaFoldDB" id="A0A2K3UX07"/>
<dbReference type="Gene3D" id="2.60.40.2610">
    <property type="entry name" value="Outer membrane usher protein FimD, plug domain"/>
    <property type="match status" value="1"/>
</dbReference>
<evidence type="ECO:0000256" key="1">
    <source>
        <dbReference type="SAM" id="SignalP"/>
    </source>
</evidence>
<evidence type="ECO:0008006" key="4">
    <source>
        <dbReference type="Google" id="ProtNLM"/>
    </source>
</evidence>
<sequence>MSRPSRSRSSGSPGRLALAVALALAAAGLAGAAGCDSPEELLDVQVGQSSRGSVVVRIEREDARVTGLLLPPEVLRPNEQAYVAARVDCDGVAYLRLLPELRVSYRAETQQLRISPVLARLGQRDIDVGQTLVPAPYPVVPAFGVDFGVQAAATYDLRGERAPDQPAAALGTLGGYVGVGGGLGNATGYVGAVASRRPGEDTRVQLRATAQYAVSPSFAVYAAYHGAPGVTQPGFSTSSFSGVTATYRRVVPAVAPPTALQLENPSVITVVVNGQRLGSVEAPAGEVTLRNIPLPRQARNTLQFLIEDENGVTPRTLENVAPSAASLSGGLLASLSAGYSDDAGSAGWSGAGSVAYSLTPSVAVQAQGSVSGSGAFSAGAQVSVAGSPVSGGLGVQVARAAPAEDSRPAPLDTRVSGTLGYSRGPLGLSGAVQVPVADLPNSTLSLRATYNAAPWAFSAGASSALKPDTWQIDGGVSRVINDRSSVNLSGTARPGGWSAALRGSYVFTPRLQGSAGISVGPGVASPSVALNYRPDPSQSLSLSADLSEVGVSYALSRGIDASVSANTRGASAQVTGAVAYLDGRLLLSAGLAQRGVLVRTGVPGLALTVNGLGGVVTNAQGDALITQITPAQAVSLRVNPRDLPLGVSIGSVEAEVLPAATGLTVVDWRDNFKVSTFVRLRWTPTEVAAGADLYLDGEKILLDDEGYGLVPRAGAARTGELRDPAGTRRCLLTLAPGAEEGVCASVPQTP</sequence>
<keyword evidence="1" id="KW-0732">Signal</keyword>
<organism evidence="2 3">
    <name type="scientific">Deinococcus koreensis</name>
    <dbReference type="NCBI Taxonomy" id="2054903"/>
    <lineage>
        <taxon>Bacteria</taxon>
        <taxon>Thermotogati</taxon>
        <taxon>Deinococcota</taxon>
        <taxon>Deinococci</taxon>
        <taxon>Deinococcales</taxon>
        <taxon>Deinococcaceae</taxon>
        <taxon>Deinococcus</taxon>
    </lineage>
</organism>
<dbReference type="EMBL" id="PPPD01000001">
    <property type="protein sequence ID" value="PNY81076.1"/>
    <property type="molecule type" value="Genomic_DNA"/>
</dbReference>
<gene>
    <name evidence="2" type="ORF">CVO96_06530</name>
</gene>
<dbReference type="InterPro" id="IPR042186">
    <property type="entry name" value="FimD_plug_dom"/>
</dbReference>